<evidence type="ECO:0000256" key="2">
    <source>
        <dbReference type="ARBA" id="ARBA00010486"/>
    </source>
</evidence>
<name>A0A9R0YNL6_TRITD</name>
<evidence type="ECO:0000256" key="9">
    <source>
        <dbReference type="ARBA" id="ARBA00023303"/>
    </source>
</evidence>
<dbReference type="PROSITE" id="PS50042">
    <property type="entry name" value="CNMP_BINDING_3"/>
    <property type="match status" value="1"/>
</dbReference>
<dbReference type="Gene3D" id="1.10.287.630">
    <property type="entry name" value="Helix hairpin bin"/>
    <property type="match status" value="1"/>
</dbReference>
<dbReference type="Gramene" id="TRITD6Bv1G126350.1">
    <property type="protein sequence ID" value="TRITD6Bv1G126350.1"/>
    <property type="gene ID" value="TRITD6Bv1G126350"/>
</dbReference>
<dbReference type="InterPro" id="IPR005821">
    <property type="entry name" value="Ion_trans_dom"/>
</dbReference>
<dbReference type="Gene3D" id="2.60.120.10">
    <property type="entry name" value="Jelly Rolls"/>
    <property type="match status" value="1"/>
</dbReference>
<dbReference type="AlphaFoldDB" id="A0A9R0YNL6"/>
<evidence type="ECO:0000256" key="5">
    <source>
        <dbReference type="ARBA" id="ARBA00022989"/>
    </source>
</evidence>
<comment type="subcellular location">
    <subcellularLocation>
        <location evidence="1">Endomembrane system</location>
        <topology evidence="1">Multi-pass membrane protein</topology>
    </subcellularLocation>
</comment>
<proteinExistence type="inferred from homology"/>
<dbReference type="FunFam" id="2.60.120.10:FF:000024">
    <property type="entry name" value="Cyclic nucleotide-gated ion channel 1"/>
    <property type="match status" value="1"/>
</dbReference>
<feature type="domain" description="Cyclic nucleotide-binding" evidence="12">
    <location>
        <begin position="399"/>
        <end position="482"/>
    </location>
</feature>
<evidence type="ECO:0000313" key="13">
    <source>
        <dbReference type="EMBL" id="VAI58157.1"/>
    </source>
</evidence>
<accession>A0A9R0YNL6</accession>
<dbReference type="Proteomes" id="UP000324705">
    <property type="component" value="Chromosome 6B"/>
</dbReference>
<feature type="region of interest" description="Disordered" evidence="10">
    <location>
        <begin position="563"/>
        <end position="599"/>
    </location>
</feature>
<sequence>MASGASRTVSSGRVADCRFRFQNDVDVKHFRASPLESPQPPPGRKRSRSHDPRRCWPGSRDSPEKPRARTSGGRALKDRVLSRAFSEELESLMHAGGDRHLFFFFDPRGQFVLWVVVPKLRESAITNIKNVLRFSIIFQYLPRLLQIFPLTRRIVMATGVMTENAWAGAAYNLILYMLASHVLGALWYLFSVQRQESCWRQACRVEGPPCQDRFFDCTSTVSSNRSVWYALTNVTRLCAPGNNGFYQFGIFGEALDAQLTTSSFTHKYFYCFWWGLKNLSCLGQNLNTSLSIGEISFAIVIGVLGLVLFALLIGNMQSYLQATMVRLEEWRTKRTDMERWMQHRQIPQPLKECVRRYHQYKWVATRGVDEEALLEDLPMDIRRDIKRHLCLDLVRRVPLFDEMDERMLEAICKRLRPALYTRGTRLVRELDPVDSMLFIIRGHLDSNTTQGGRSGFFNSCRIGAGEFCGEELLTWALDPRPAEALPRSTRTVRAVSEVEAFALVADDLRFVASQFRRLHSARIRHRFRFYSHQWRTWAACFIQAAWRRHKRRRASMELRVREGGSEAWPGGSVRRRRHSCDGKALKKPTEPDFTVEQEE</sequence>
<dbReference type="GO" id="GO:0005216">
    <property type="term" value="F:monoatomic ion channel activity"/>
    <property type="evidence" value="ECO:0007669"/>
    <property type="project" value="InterPro"/>
</dbReference>
<feature type="transmembrane region" description="Helical" evidence="11">
    <location>
        <begin position="169"/>
        <end position="190"/>
    </location>
</feature>
<reference evidence="13 14" key="1">
    <citation type="submission" date="2017-09" db="EMBL/GenBank/DDBJ databases">
        <authorList>
            <consortium name="International Durum Wheat Genome Sequencing Consortium (IDWGSC)"/>
            <person name="Milanesi L."/>
        </authorList>
    </citation>
    <scope>NUCLEOTIDE SEQUENCE [LARGE SCALE GENOMIC DNA]</scope>
    <source>
        <strain evidence="14">cv. Svevo</strain>
    </source>
</reference>
<keyword evidence="14" id="KW-1185">Reference proteome</keyword>
<keyword evidence="3" id="KW-0813">Transport</keyword>
<dbReference type="SUPFAM" id="SSF51206">
    <property type="entry name" value="cAMP-binding domain-like"/>
    <property type="match status" value="1"/>
</dbReference>
<evidence type="ECO:0000256" key="8">
    <source>
        <dbReference type="ARBA" id="ARBA00023286"/>
    </source>
</evidence>
<dbReference type="Gene3D" id="1.10.287.70">
    <property type="match status" value="1"/>
</dbReference>
<dbReference type="SUPFAM" id="SSF81324">
    <property type="entry name" value="Voltage-gated potassium channels"/>
    <property type="match status" value="1"/>
</dbReference>
<dbReference type="CDD" id="cd00038">
    <property type="entry name" value="CAP_ED"/>
    <property type="match status" value="1"/>
</dbReference>
<dbReference type="GO" id="GO:0012505">
    <property type="term" value="C:endomembrane system"/>
    <property type="evidence" value="ECO:0007669"/>
    <property type="project" value="UniProtKB-SubCell"/>
</dbReference>
<dbReference type="EMBL" id="LT934122">
    <property type="protein sequence ID" value="VAI58157.1"/>
    <property type="molecule type" value="Genomic_DNA"/>
</dbReference>
<keyword evidence="9" id="KW-0407">Ion channel</keyword>
<keyword evidence="7 11" id="KW-0472">Membrane</keyword>
<evidence type="ECO:0000256" key="3">
    <source>
        <dbReference type="ARBA" id="ARBA00022448"/>
    </source>
</evidence>
<evidence type="ECO:0000313" key="14">
    <source>
        <dbReference type="Proteomes" id="UP000324705"/>
    </source>
</evidence>
<protein>
    <recommendedName>
        <fullName evidence="12">Cyclic nucleotide-binding domain-containing protein</fullName>
    </recommendedName>
</protein>
<comment type="similarity">
    <text evidence="2">Belongs to the cyclic nucleotide-gated cation channel (TC 1.A.1.5) family.</text>
</comment>
<dbReference type="InterPro" id="IPR014710">
    <property type="entry name" value="RmlC-like_jellyroll"/>
</dbReference>
<evidence type="ECO:0000256" key="11">
    <source>
        <dbReference type="SAM" id="Phobius"/>
    </source>
</evidence>
<dbReference type="PANTHER" id="PTHR45651:SF96">
    <property type="entry name" value="CYCLIC NUCLEOTIDE-BINDING DOMAIN-CONTAINING PROTEIN"/>
    <property type="match status" value="1"/>
</dbReference>
<keyword evidence="4 11" id="KW-0812">Transmembrane</keyword>
<evidence type="ECO:0000259" key="12">
    <source>
        <dbReference type="PROSITE" id="PS50042"/>
    </source>
</evidence>
<gene>
    <name evidence="13" type="ORF">TRITD_6Bv1G126350</name>
</gene>
<feature type="compositionally biased region" description="Basic and acidic residues" evidence="10">
    <location>
        <begin position="579"/>
        <end position="590"/>
    </location>
</feature>
<dbReference type="PANTHER" id="PTHR45651">
    <property type="entry name" value="CYCLIC NUCLEOTIDE-GATED ION CHANNEL 15-RELATED-RELATED"/>
    <property type="match status" value="1"/>
</dbReference>
<dbReference type="InterPro" id="IPR018490">
    <property type="entry name" value="cNMP-bd_dom_sf"/>
</dbReference>
<keyword evidence="6" id="KW-0406">Ion transport</keyword>
<dbReference type="Pfam" id="PF00520">
    <property type="entry name" value="Ion_trans"/>
    <property type="match status" value="1"/>
</dbReference>
<keyword evidence="8" id="KW-1071">Ligand-gated ion channel</keyword>
<evidence type="ECO:0000256" key="10">
    <source>
        <dbReference type="SAM" id="MobiDB-lite"/>
    </source>
</evidence>
<evidence type="ECO:0000256" key="7">
    <source>
        <dbReference type="ARBA" id="ARBA00023136"/>
    </source>
</evidence>
<organism evidence="13 14">
    <name type="scientific">Triticum turgidum subsp. durum</name>
    <name type="common">Durum wheat</name>
    <name type="synonym">Triticum durum</name>
    <dbReference type="NCBI Taxonomy" id="4567"/>
    <lineage>
        <taxon>Eukaryota</taxon>
        <taxon>Viridiplantae</taxon>
        <taxon>Streptophyta</taxon>
        <taxon>Embryophyta</taxon>
        <taxon>Tracheophyta</taxon>
        <taxon>Spermatophyta</taxon>
        <taxon>Magnoliopsida</taxon>
        <taxon>Liliopsida</taxon>
        <taxon>Poales</taxon>
        <taxon>Poaceae</taxon>
        <taxon>BOP clade</taxon>
        <taxon>Pooideae</taxon>
        <taxon>Triticodae</taxon>
        <taxon>Triticeae</taxon>
        <taxon>Triticinae</taxon>
        <taxon>Triticum</taxon>
    </lineage>
</organism>
<feature type="transmembrane region" description="Helical" evidence="11">
    <location>
        <begin position="295"/>
        <end position="314"/>
    </location>
</feature>
<evidence type="ECO:0000256" key="4">
    <source>
        <dbReference type="ARBA" id="ARBA00022692"/>
    </source>
</evidence>
<evidence type="ECO:0000256" key="6">
    <source>
        <dbReference type="ARBA" id="ARBA00023065"/>
    </source>
</evidence>
<feature type="region of interest" description="Disordered" evidence="10">
    <location>
        <begin position="30"/>
        <end position="75"/>
    </location>
</feature>
<dbReference type="InterPro" id="IPR000595">
    <property type="entry name" value="cNMP-bd_dom"/>
</dbReference>
<keyword evidence="5 11" id="KW-1133">Transmembrane helix</keyword>
<dbReference type="SMART" id="SM00100">
    <property type="entry name" value="cNMP"/>
    <property type="match status" value="1"/>
</dbReference>
<evidence type="ECO:0000256" key="1">
    <source>
        <dbReference type="ARBA" id="ARBA00004127"/>
    </source>
</evidence>
<dbReference type="GO" id="GO:0016020">
    <property type="term" value="C:membrane"/>
    <property type="evidence" value="ECO:0007669"/>
    <property type="project" value="InterPro"/>
</dbReference>